<comment type="caution">
    <text evidence="3">The sequence shown here is derived from an EMBL/GenBank/DDBJ whole genome shotgun (WGS) entry which is preliminary data.</text>
</comment>
<protein>
    <recommendedName>
        <fullName evidence="2">DUF4097 domain-containing protein</fullName>
    </recommendedName>
</protein>
<name>A0ABP7MRW1_9BACT</name>
<reference evidence="4" key="1">
    <citation type="journal article" date="2019" name="Int. J. Syst. Evol. Microbiol.">
        <title>The Global Catalogue of Microorganisms (GCM) 10K type strain sequencing project: providing services to taxonomists for standard genome sequencing and annotation.</title>
        <authorList>
            <consortium name="The Broad Institute Genomics Platform"/>
            <consortium name="The Broad Institute Genome Sequencing Center for Infectious Disease"/>
            <person name="Wu L."/>
            <person name="Ma J."/>
        </authorList>
    </citation>
    <scope>NUCLEOTIDE SEQUENCE [LARGE SCALE GENOMIC DNA]</scope>
    <source>
        <strain evidence="4">JCM 17214</strain>
    </source>
</reference>
<evidence type="ECO:0000259" key="2">
    <source>
        <dbReference type="Pfam" id="PF13349"/>
    </source>
</evidence>
<accession>A0ABP7MRW1</accession>
<feature type="domain" description="DUF4097" evidence="2">
    <location>
        <begin position="137"/>
        <end position="264"/>
    </location>
</feature>
<gene>
    <name evidence="3" type="ORF">GCM10022406_13200</name>
</gene>
<organism evidence="3 4">
    <name type="scientific">Hymenobacter algoricola</name>
    <dbReference type="NCBI Taxonomy" id="486267"/>
    <lineage>
        <taxon>Bacteria</taxon>
        <taxon>Pseudomonadati</taxon>
        <taxon>Bacteroidota</taxon>
        <taxon>Cytophagia</taxon>
        <taxon>Cytophagales</taxon>
        <taxon>Hymenobacteraceae</taxon>
        <taxon>Hymenobacter</taxon>
    </lineage>
</organism>
<dbReference type="InterPro" id="IPR025164">
    <property type="entry name" value="Toastrack_DUF4097"/>
</dbReference>
<sequence>MKNLVTACLLGLTTLSAAAQTAPVFSSTCDDRSRTSGNTSKTYCEIRDLTLASPGSQTLTIDGGANGGITVKGWDGSDVRVRANVTSWGQTEAAASQQARSISIATTGNTLRAAGPDQSGPGWAVSYEVFVPRRTALALTTINGGISLSNLDSRVRFEAVNGGVSLTGVSGQIKGHTTNGGLSIRLTGTKWEGEGLDVETTNGGITWELPKNYSAKLFTSTNMGSIAANLPVTKSGFTHKEIATSLGQGGASVRAVTTNGGIRVKQE</sequence>
<dbReference type="RefSeq" id="WP_345111786.1">
    <property type="nucleotide sequence ID" value="NZ_BAABDH010000021.1"/>
</dbReference>
<dbReference type="Pfam" id="PF13349">
    <property type="entry name" value="DUF4097"/>
    <property type="match status" value="1"/>
</dbReference>
<dbReference type="Proteomes" id="UP001499909">
    <property type="component" value="Unassembled WGS sequence"/>
</dbReference>
<feature type="signal peptide" evidence="1">
    <location>
        <begin position="1"/>
        <end position="19"/>
    </location>
</feature>
<evidence type="ECO:0000256" key="1">
    <source>
        <dbReference type="SAM" id="SignalP"/>
    </source>
</evidence>
<proteinExistence type="predicted"/>
<feature type="chain" id="PRO_5045078706" description="DUF4097 domain-containing protein" evidence="1">
    <location>
        <begin position="20"/>
        <end position="267"/>
    </location>
</feature>
<dbReference type="EMBL" id="BAABDH010000021">
    <property type="protein sequence ID" value="GAA3929060.1"/>
    <property type="molecule type" value="Genomic_DNA"/>
</dbReference>
<keyword evidence="4" id="KW-1185">Reference proteome</keyword>
<evidence type="ECO:0000313" key="4">
    <source>
        <dbReference type="Proteomes" id="UP001499909"/>
    </source>
</evidence>
<evidence type="ECO:0000313" key="3">
    <source>
        <dbReference type="EMBL" id="GAA3929060.1"/>
    </source>
</evidence>
<keyword evidence="1" id="KW-0732">Signal</keyword>